<reference evidence="2 3" key="1">
    <citation type="journal article" date="2016" name="Front. Microbiol.">
        <title>Comparative Genomic Analysis Reveals a Diverse Repertoire of Genes Involved in Prokaryote-Eukaryote Interactions within the Pseudovibrio Genus.</title>
        <authorList>
            <person name="Romano S."/>
            <person name="Fernandez-Guerra A."/>
            <person name="Reen F.J."/>
            <person name="Glockner F.O."/>
            <person name="Crowley S.P."/>
            <person name="O'Sullivan O."/>
            <person name="Cotter P.D."/>
            <person name="Adams C."/>
            <person name="Dobson A.D."/>
            <person name="O'Gara F."/>
        </authorList>
    </citation>
    <scope>NUCLEOTIDE SEQUENCE [LARGE SCALE GENOMIC DNA]</scope>
    <source>
        <strain evidence="2 3">Ad2</strain>
    </source>
</reference>
<keyword evidence="3" id="KW-1185">Reference proteome</keyword>
<feature type="region of interest" description="Disordered" evidence="1">
    <location>
        <begin position="15"/>
        <end position="90"/>
    </location>
</feature>
<dbReference type="PATRIC" id="fig|989403.3.peg.3597"/>
<evidence type="ECO:0000313" key="2">
    <source>
        <dbReference type="EMBL" id="KZL16730.1"/>
    </source>
</evidence>
<accession>A0A165WNE3</accession>
<organism evidence="2 3">
    <name type="scientific">Pseudovibrio axinellae</name>
    <dbReference type="NCBI Taxonomy" id="989403"/>
    <lineage>
        <taxon>Bacteria</taxon>
        <taxon>Pseudomonadati</taxon>
        <taxon>Pseudomonadota</taxon>
        <taxon>Alphaproteobacteria</taxon>
        <taxon>Hyphomicrobiales</taxon>
        <taxon>Stappiaceae</taxon>
        <taxon>Pseudovibrio</taxon>
    </lineage>
</organism>
<gene>
    <name evidence="2" type="ORF">PsAD2_03347</name>
</gene>
<dbReference type="OrthoDB" id="9810140at2"/>
<comment type="caution">
    <text evidence="2">The sequence shown here is derived from an EMBL/GenBank/DDBJ whole genome shotgun (WGS) entry which is preliminary data.</text>
</comment>
<proteinExistence type="predicted"/>
<dbReference type="AlphaFoldDB" id="A0A165WNE3"/>
<dbReference type="STRING" id="989403.SAMN05421798_104163"/>
<evidence type="ECO:0000256" key="1">
    <source>
        <dbReference type="SAM" id="MobiDB-lite"/>
    </source>
</evidence>
<dbReference type="EMBL" id="LMCB01000044">
    <property type="protein sequence ID" value="KZL16730.1"/>
    <property type="molecule type" value="Genomic_DNA"/>
</dbReference>
<sequence>MEQVVLVPERQVFEPHEDWAVDSSGTDMQADLPLEEEAEPQMPLPSGLLPDDEPATHGKSGHGAFGFMDRLMGSDKDEASGAKGLSKDNVDRLQSTLFEQLKLSVVP</sequence>
<dbReference type="Proteomes" id="UP000076577">
    <property type="component" value="Unassembled WGS sequence"/>
</dbReference>
<evidence type="ECO:0000313" key="3">
    <source>
        <dbReference type="Proteomes" id="UP000076577"/>
    </source>
</evidence>
<protein>
    <submittedName>
        <fullName evidence="2">Uncharacterized protein</fullName>
    </submittedName>
</protein>
<feature type="compositionally biased region" description="Basic and acidic residues" evidence="1">
    <location>
        <begin position="72"/>
        <end position="90"/>
    </location>
</feature>
<dbReference type="RefSeq" id="WP_068008350.1">
    <property type="nucleotide sequence ID" value="NZ_FOFM01000004.1"/>
</dbReference>
<name>A0A165WNE3_9HYPH</name>